<gene>
    <name evidence="2" type="ORF">SVIM_LOCUS413615</name>
</gene>
<dbReference type="EMBL" id="CAADRP010001941">
    <property type="protein sequence ID" value="VFU57254.1"/>
    <property type="molecule type" value="Genomic_DNA"/>
</dbReference>
<proteinExistence type="predicted"/>
<sequence>MKPSRKLMSPPAPRNPSDDLPGQSRRHPREKDGSNAQCFSSVATVQNLTEAIFYVMIVFDLLSGLDNHRPSIASQGSNNAEALFGPTYFYALHSDSDMFGQTDNRPRHYHYTQVNRAKQTSGKGFEKPVLGMAS</sequence>
<organism evidence="2">
    <name type="scientific">Salix viminalis</name>
    <name type="common">Common osier</name>
    <name type="synonym">Basket willow</name>
    <dbReference type="NCBI Taxonomy" id="40686"/>
    <lineage>
        <taxon>Eukaryota</taxon>
        <taxon>Viridiplantae</taxon>
        <taxon>Streptophyta</taxon>
        <taxon>Embryophyta</taxon>
        <taxon>Tracheophyta</taxon>
        <taxon>Spermatophyta</taxon>
        <taxon>Magnoliopsida</taxon>
        <taxon>eudicotyledons</taxon>
        <taxon>Gunneridae</taxon>
        <taxon>Pentapetalae</taxon>
        <taxon>rosids</taxon>
        <taxon>fabids</taxon>
        <taxon>Malpighiales</taxon>
        <taxon>Salicaceae</taxon>
        <taxon>Saliceae</taxon>
        <taxon>Salix</taxon>
    </lineage>
</organism>
<evidence type="ECO:0000256" key="1">
    <source>
        <dbReference type="SAM" id="MobiDB-lite"/>
    </source>
</evidence>
<protein>
    <submittedName>
        <fullName evidence="2">Uncharacterized protein</fullName>
    </submittedName>
</protein>
<feature type="region of interest" description="Disordered" evidence="1">
    <location>
        <begin position="1"/>
        <end position="35"/>
    </location>
</feature>
<name>A0A6N2MS68_SALVM</name>
<dbReference type="AlphaFoldDB" id="A0A6N2MS68"/>
<reference evidence="2" key="1">
    <citation type="submission" date="2019-03" db="EMBL/GenBank/DDBJ databases">
        <authorList>
            <person name="Mank J."/>
            <person name="Almeida P."/>
        </authorList>
    </citation>
    <scope>NUCLEOTIDE SEQUENCE</scope>
    <source>
        <strain evidence="2">78183</strain>
    </source>
</reference>
<evidence type="ECO:0000313" key="2">
    <source>
        <dbReference type="EMBL" id="VFU57254.1"/>
    </source>
</evidence>
<accession>A0A6N2MS68</accession>